<dbReference type="InterPro" id="IPR003369">
    <property type="entry name" value="TatA/B/E"/>
</dbReference>
<feature type="compositionally biased region" description="Acidic residues" evidence="11">
    <location>
        <begin position="76"/>
        <end position="88"/>
    </location>
</feature>
<dbReference type="InterPro" id="IPR018448">
    <property type="entry name" value="TatB"/>
</dbReference>
<feature type="region of interest" description="Disordered" evidence="11">
    <location>
        <begin position="60"/>
        <end position="120"/>
    </location>
</feature>
<evidence type="ECO:0000256" key="1">
    <source>
        <dbReference type="ARBA" id="ARBA00004167"/>
    </source>
</evidence>
<evidence type="ECO:0000256" key="2">
    <source>
        <dbReference type="ARBA" id="ARBA00022448"/>
    </source>
</evidence>
<evidence type="ECO:0000256" key="10">
    <source>
        <dbReference type="HAMAP-Rule" id="MF_00236"/>
    </source>
</evidence>
<gene>
    <name evidence="10" type="primary">tatA</name>
    <name evidence="12" type="ORF">SAMN05660420_02034</name>
</gene>
<dbReference type="GO" id="GO:0043953">
    <property type="term" value="P:protein transport by the Tat complex"/>
    <property type="evidence" value="ECO:0007669"/>
    <property type="project" value="UniProtKB-UniRule"/>
</dbReference>
<keyword evidence="8 10" id="KW-0472">Membrane</keyword>
<proteinExistence type="inferred from homology"/>
<dbReference type="PRINTS" id="PR01506">
    <property type="entry name" value="TATBPROTEIN"/>
</dbReference>
<comment type="subcellular location">
    <subcellularLocation>
        <location evidence="10">Cell membrane</location>
        <topology evidence="10">Single-pass membrane protein</topology>
    </subcellularLocation>
    <subcellularLocation>
        <location evidence="1">Membrane</location>
        <topology evidence="1">Single-pass membrane protein</topology>
    </subcellularLocation>
</comment>
<keyword evidence="2 10" id="KW-0813">Transport</keyword>
<keyword evidence="5 10" id="KW-0653">Protein transport</keyword>
<dbReference type="NCBIfam" id="TIGR01410">
    <property type="entry name" value="tatB"/>
    <property type="match status" value="1"/>
</dbReference>
<keyword evidence="6 10" id="KW-1133">Transmembrane helix</keyword>
<comment type="function">
    <text evidence="10">Part of the twin-arginine translocation (Tat) system that transports large folded proteins containing a characteristic twin-arginine motif in their signal peptide across membranes. TatA could form the protein-conducting channel of the Tat system.</text>
</comment>
<comment type="similarity">
    <text evidence="10">Belongs to the TatA/E family.</text>
</comment>
<evidence type="ECO:0000256" key="3">
    <source>
        <dbReference type="ARBA" id="ARBA00022475"/>
    </source>
</evidence>
<dbReference type="Proteomes" id="UP000199409">
    <property type="component" value="Unassembled WGS sequence"/>
</dbReference>
<evidence type="ECO:0000313" key="13">
    <source>
        <dbReference type="Proteomes" id="UP000199409"/>
    </source>
</evidence>
<keyword evidence="3 10" id="KW-1003">Cell membrane</keyword>
<dbReference type="Gene3D" id="1.20.5.3310">
    <property type="match status" value="1"/>
</dbReference>
<keyword evidence="13" id="KW-1185">Reference proteome</keyword>
<organism evidence="12 13">
    <name type="scientific">Desulfuromusa kysingii</name>
    <dbReference type="NCBI Taxonomy" id="37625"/>
    <lineage>
        <taxon>Bacteria</taxon>
        <taxon>Pseudomonadati</taxon>
        <taxon>Thermodesulfobacteriota</taxon>
        <taxon>Desulfuromonadia</taxon>
        <taxon>Desulfuromonadales</taxon>
        <taxon>Geopsychrobacteraceae</taxon>
        <taxon>Desulfuromusa</taxon>
    </lineage>
</organism>
<dbReference type="PANTHER" id="PTHR33162:SF1">
    <property type="entry name" value="SEC-INDEPENDENT PROTEIN TRANSLOCASE PROTEIN TATA, CHLOROPLASTIC"/>
    <property type="match status" value="1"/>
</dbReference>
<dbReference type="HAMAP" id="MF_00236">
    <property type="entry name" value="TatA_E"/>
    <property type="match status" value="1"/>
</dbReference>
<evidence type="ECO:0000256" key="9">
    <source>
        <dbReference type="ARBA" id="ARBA00025340"/>
    </source>
</evidence>
<sequence length="120" mass="13264">MFGIGMTEMVLIAALALIILGPKKLPELARSLGKGFAEFKRTTNELKNTIDLEIKAEDKRHNQKVAALNKKKSLDNSDDETPVPETDETSIKTSVKDAPIVAAEKQEKTEEDDVELKDNV</sequence>
<dbReference type="GO" id="GO:0008320">
    <property type="term" value="F:protein transmembrane transporter activity"/>
    <property type="evidence" value="ECO:0007669"/>
    <property type="project" value="UniProtKB-UniRule"/>
</dbReference>
<keyword evidence="4 10" id="KW-0812">Transmembrane</keyword>
<comment type="subunit">
    <text evidence="10">Forms a complex with TatC.</text>
</comment>
<name>A0A1H4AY44_9BACT</name>
<dbReference type="Pfam" id="PF02416">
    <property type="entry name" value="TatA_B_E"/>
    <property type="match status" value="1"/>
</dbReference>
<evidence type="ECO:0000313" key="12">
    <source>
        <dbReference type="EMBL" id="SEA40790.1"/>
    </source>
</evidence>
<evidence type="ECO:0000256" key="8">
    <source>
        <dbReference type="ARBA" id="ARBA00023136"/>
    </source>
</evidence>
<dbReference type="AlphaFoldDB" id="A0A1H4AY44"/>
<dbReference type="OrthoDB" id="9810561at2"/>
<dbReference type="PANTHER" id="PTHR33162">
    <property type="entry name" value="SEC-INDEPENDENT PROTEIN TRANSLOCASE PROTEIN TATA, CHLOROPLASTIC"/>
    <property type="match status" value="1"/>
</dbReference>
<dbReference type="InterPro" id="IPR006312">
    <property type="entry name" value="TatA/E"/>
</dbReference>
<feature type="compositionally biased region" description="Acidic residues" evidence="11">
    <location>
        <begin position="109"/>
        <end position="120"/>
    </location>
</feature>
<dbReference type="GO" id="GO:0006886">
    <property type="term" value="P:intracellular protein transport"/>
    <property type="evidence" value="ECO:0007669"/>
    <property type="project" value="UniProtKB-ARBA"/>
</dbReference>
<dbReference type="GO" id="GO:0033281">
    <property type="term" value="C:TAT protein transport complex"/>
    <property type="evidence" value="ECO:0007669"/>
    <property type="project" value="UniProtKB-UniRule"/>
</dbReference>
<dbReference type="EMBL" id="FNQN01000005">
    <property type="protein sequence ID" value="SEA40790.1"/>
    <property type="molecule type" value="Genomic_DNA"/>
</dbReference>
<evidence type="ECO:0000256" key="11">
    <source>
        <dbReference type="SAM" id="MobiDB-lite"/>
    </source>
</evidence>
<reference evidence="12 13" key="1">
    <citation type="submission" date="2016-10" db="EMBL/GenBank/DDBJ databases">
        <authorList>
            <person name="de Groot N.N."/>
        </authorList>
    </citation>
    <scope>NUCLEOTIDE SEQUENCE [LARGE SCALE GENOMIC DNA]</scope>
    <source>
        <strain evidence="12 13">DSM 7343</strain>
    </source>
</reference>
<evidence type="ECO:0000256" key="6">
    <source>
        <dbReference type="ARBA" id="ARBA00022989"/>
    </source>
</evidence>
<comment type="function">
    <text evidence="9">Part of the twin-arginine translocation (Tat) system that transports large folded proteins containing a characteristic twin-arginine motif in their signal peptide across the thylakoid membrane. Involved in delta pH-dependent protein transport required for chloroplast development, especially thylakoid membrane formation. TATC and TATB mediate precursor recognition, whereas TATA facilitates translocation.</text>
</comment>
<evidence type="ECO:0000256" key="5">
    <source>
        <dbReference type="ARBA" id="ARBA00022927"/>
    </source>
</evidence>
<evidence type="ECO:0000256" key="4">
    <source>
        <dbReference type="ARBA" id="ARBA00022692"/>
    </source>
</evidence>
<evidence type="ECO:0000256" key="7">
    <source>
        <dbReference type="ARBA" id="ARBA00023010"/>
    </source>
</evidence>
<accession>A0A1H4AY44</accession>
<dbReference type="NCBIfam" id="NF011430">
    <property type="entry name" value="PRK14861.1"/>
    <property type="match status" value="1"/>
</dbReference>
<protein>
    <recommendedName>
        <fullName evidence="10">Sec-independent protein translocase protein TatA</fullName>
    </recommendedName>
</protein>
<dbReference type="STRING" id="37625.SAMN05660420_02034"/>
<keyword evidence="7 10" id="KW-0811">Translocation</keyword>